<dbReference type="Pfam" id="PF07372">
    <property type="entry name" value="DUF1491"/>
    <property type="match status" value="1"/>
</dbReference>
<evidence type="ECO:0000313" key="2">
    <source>
        <dbReference type="Proteomes" id="UP000295122"/>
    </source>
</evidence>
<gene>
    <name evidence="1" type="ORF">EV668_3428</name>
</gene>
<dbReference type="Proteomes" id="UP000295122">
    <property type="component" value="Unassembled WGS sequence"/>
</dbReference>
<keyword evidence="2" id="KW-1185">Reference proteome</keyword>
<organism evidence="1 2">
    <name type="scientific">Enterovirga rhinocerotis</name>
    <dbReference type="NCBI Taxonomy" id="1339210"/>
    <lineage>
        <taxon>Bacteria</taxon>
        <taxon>Pseudomonadati</taxon>
        <taxon>Pseudomonadota</taxon>
        <taxon>Alphaproteobacteria</taxon>
        <taxon>Hyphomicrobiales</taxon>
        <taxon>Methylobacteriaceae</taxon>
        <taxon>Enterovirga</taxon>
    </lineage>
</organism>
<evidence type="ECO:0008006" key="3">
    <source>
        <dbReference type="Google" id="ProtNLM"/>
    </source>
</evidence>
<reference evidence="1 2" key="1">
    <citation type="submission" date="2019-03" db="EMBL/GenBank/DDBJ databases">
        <title>Genomic Encyclopedia of Type Strains, Phase IV (KMG-IV): sequencing the most valuable type-strain genomes for metagenomic binning, comparative biology and taxonomic classification.</title>
        <authorList>
            <person name="Goeker M."/>
        </authorList>
    </citation>
    <scope>NUCLEOTIDE SEQUENCE [LARGE SCALE GENOMIC DNA]</scope>
    <source>
        <strain evidence="1 2">DSM 25903</strain>
    </source>
</reference>
<dbReference type="OrthoDB" id="9809136at2"/>
<evidence type="ECO:0000313" key="1">
    <source>
        <dbReference type="EMBL" id="TDR88943.1"/>
    </source>
</evidence>
<comment type="caution">
    <text evidence="1">The sequence shown here is derived from an EMBL/GenBank/DDBJ whole genome shotgun (WGS) entry which is preliminary data.</text>
</comment>
<proteinExistence type="predicted"/>
<dbReference type="AlphaFoldDB" id="A0A4R7BU81"/>
<name>A0A4R7BU81_9HYPH</name>
<sequence>MPRLTSEFWVAAHLRRCGVEGLDAVLRRRGAAEAGAIFVSVDRLDGTVDLYGPAPQSLLSGEEGGRVFSPILQAVPGFEVEERMRRELRFDPDLWWLTIDDRLGRCELELARPD</sequence>
<protein>
    <recommendedName>
        <fullName evidence="3">DUF1491 family protein</fullName>
    </recommendedName>
</protein>
<dbReference type="RefSeq" id="WP_133772262.1">
    <property type="nucleotide sequence ID" value="NZ_SNZR01000014.1"/>
</dbReference>
<dbReference type="EMBL" id="SNZR01000014">
    <property type="protein sequence ID" value="TDR88943.1"/>
    <property type="molecule type" value="Genomic_DNA"/>
</dbReference>
<dbReference type="InterPro" id="IPR009964">
    <property type="entry name" value="DUF1491"/>
</dbReference>
<dbReference type="Gene3D" id="3.40.1530.20">
    <property type="entry name" value="Protein of unknown function (DUF1491)"/>
    <property type="match status" value="1"/>
</dbReference>
<accession>A0A4R7BU81</accession>